<accession>A0A7D9HTC6</accession>
<gene>
    <name evidence="5" type="ORF">PACLA_8A070333</name>
</gene>
<feature type="region of interest" description="Disordered" evidence="4">
    <location>
        <begin position="725"/>
        <end position="757"/>
    </location>
</feature>
<feature type="region of interest" description="Disordered" evidence="4">
    <location>
        <begin position="513"/>
        <end position="544"/>
    </location>
</feature>
<evidence type="ECO:0000313" key="6">
    <source>
        <dbReference type="Proteomes" id="UP001152795"/>
    </source>
</evidence>
<dbReference type="GO" id="GO:0007155">
    <property type="term" value="P:cell adhesion"/>
    <property type="evidence" value="ECO:0007669"/>
    <property type="project" value="InterPro"/>
</dbReference>
<reference evidence="5" key="1">
    <citation type="submission" date="2020-04" db="EMBL/GenBank/DDBJ databases">
        <authorList>
            <person name="Alioto T."/>
            <person name="Alioto T."/>
            <person name="Gomez Garrido J."/>
        </authorList>
    </citation>
    <scope>NUCLEOTIDE SEQUENCE</scope>
    <source>
        <strain evidence="5">A484AB</strain>
    </source>
</reference>
<dbReference type="InterPro" id="IPR036723">
    <property type="entry name" value="Alpha-catenin/vinculin-like_sf"/>
</dbReference>
<dbReference type="SUPFAM" id="SSF47220">
    <property type="entry name" value="alpha-catenin/vinculin-like"/>
    <property type="match status" value="3"/>
</dbReference>
<comment type="caution">
    <text evidence="5">The sequence shown here is derived from an EMBL/GenBank/DDBJ whole genome shotgun (WGS) entry which is preliminary data.</text>
</comment>
<sequence length="757" mass="84602">MDTKNLEIRSKSVEQTLMPLMSQITTLINHKNARLKRSAHARKTLQDICTKLREAILYFVKIGEEIASENPEFAADMSEACIEAKEAASMMSSLTDIPMNNEGDTAVTDRANIIRAARALLAAVTRVLIITDMVVVKRLITAARKVDERLQALESVNNFTEFVQAFSHFGADMVELAHLSGDRQNDLKDDISKAEMCAARTLLEKSTMMLLTTSKTFLRHPDSGSAKQNREGVFLKMRSAMNTITSVAQSNARRHEPRKGQLILDLKSFDHVVEKIKAKGDLNNPELNKRLEEGLTRILEDSRTIAGAPHTKSEKRESILALCENAEDVLQDLTSTKEEKDDKQDLTLQRISKLTKDLKTEVQQAASDQVFETFSHLGHKKSLPAMRAAASTGNSARVDELAELFVRDVKKLLEVSKVARNLSASEPIALTAEKVEENIETLCPHVIEAARTLAHHPVSKIAQENCTVFIDIWESQVEELGKLLRSIISGGDLRRMENKLTVEKDTFPSRIDQMLKRGLKRESPATSDSEDESEKSSQQSSMEQEKLIKIIEDIESLTISAEMNGRDIDPLHEEAMRRAREMSTIAETMNKFLRGEGRIHSSEELFFEAQRFADVGRKFHKLSTQFLLQLPDVLPKKQLAPYIDRIPGYCQQLNFASKSFAVGQSATYIKAGSAIHLTRNILKIITRILKTFHNLTVEGPEPGLYCPSWTSDFSDVSSISSLSSTPFTSSLTPEPPPYPASISDIESDIDSVHDQTL</sequence>
<dbReference type="Gene3D" id="6.10.250.2510">
    <property type="match status" value="1"/>
</dbReference>
<dbReference type="PANTHER" id="PTHR46342:SF1">
    <property type="entry name" value="ALPHA-CATULIN"/>
    <property type="match status" value="1"/>
</dbReference>
<evidence type="ECO:0000256" key="4">
    <source>
        <dbReference type="SAM" id="MobiDB-lite"/>
    </source>
</evidence>
<evidence type="ECO:0000256" key="1">
    <source>
        <dbReference type="ARBA" id="ARBA00004496"/>
    </source>
</evidence>
<keyword evidence="6" id="KW-1185">Reference proteome</keyword>
<dbReference type="Proteomes" id="UP001152795">
    <property type="component" value="Unassembled WGS sequence"/>
</dbReference>
<dbReference type="PANTHER" id="PTHR46342">
    <property type="entry name" value="ALPHA-CATULIN"/>
    <property type="match status" value="1"/>
</dbReference>
<comment type="subcellular location">
    <subcellularLocation>
        <location evidence="1">Cytoplasm</location>
    </subcellularLocation>
</comment>
<protein>
    <submittedName>
        <fullName evidence="5">Alpha-catulin-like isoform X2</fullName>
    </submittedName>
</protein>
<organism evidence="5 6">
    <name type="scientific">Paramuricea clavata</name>
    <name type="common">Red gorgonian</name>
    <name type="synonym">Violescent sea-whip</name>
    <dbReference type="NCBI Taxonomy" id="317549"/>
    <lineage>
        <taxon>Eukaryota</taxon>
        <taxon>Metazoa</taxon>
        <taxon>Cnidaria</taxon>
        <taxon>Anthozoa</taxon>
        <taxon>Octocorallia</taxon>
        <taxon>Malacalcyonacea</taxon>
        <taxon>Plexauridae</taxon>
        <taxon>Paramuricea</taxon>
    </lineage>
</organism>
<name>A0A7D9HTC6_PARCT</name>
<evidence type="ECO:0000313" key="5">
    <source>
        <dbReference type="EMBL" id="CAB3990160.1"/>
    </source>
</evidence>
<dbReference type="GO" id="GO:0007266">
    <property type="term" value="P:Rho protein signal transduction"/>
    <property type="evidence" value="ECO:0007669"/>
    <property type="project" value="InterPro"/>
</dbReference>
<proteinExistence type="inferred from homology"/>
<dbReference type="Gene3D" id="1.20.120.230">
    <property type="entry name" value="Alpha-catenin/vinculin-like"/>
    <property type="match status" value="4"/>
</dbReference>
<dbReference type="Pfam" id="PF01044">
    <property type="entry name" value="Vinculin"/>
    <property type="match status" value="2"/>
</dbReference>
<evidence type="ECO:0000256" key="2">
    <source>
        <dbReference type="ARBA" id="ARBA00008376"/>
    </source>
</evidence>
<comment type="similarity">
    <text evidence="2">Belongs to the vinculin/alpha-catenin family.</text>
</comment>
<dbReference type="GO" id="GO:0005737">
    <property type="term" value="C:cytoplasm"/>
    <property type="evidence" value="ECO:0007669"/>
    <property type="project" value="UniProtKB-SubCell"/>
</dbReference>
<keyword evidence="3" id="KW-0963">Cytoplasm</keyword>
<dbReference type="OrthoDB" id="6376697at2759"/>
<dbReference type="EMBL" id="CACRXK020001612">
    <property type="protein sequence ID" value="CAB3990160.1"/>
    <property type="molecule type" value="Genomic_DNA"/>
</dbReference>
<dbReference type="GO" id="GO:0045296">
    <property type="term" value="F:cadherin binding"/>
    <property type="evidence" value="ECO:0007669"/>
    <property type="project" value="InterPro"/>
</dbReference>
<dbReference type="InterPro" id="IPR001033">
    <property type="entry name" value="Alpha_catenin"/>
</dbReference>
<dbReference type="AlphaFoldDB" id="A0A7D9HTC6"/>
<dbReference type="PRINTS" id="PR00805">
    <property type="entry name" value="ALPHACATENIN"/>
</dbReference>
<dbReference type="GO" id="GO:0051015">
    <property type="term" value="F:actin filament binding"/>
    <property type="evidence" value="ECO:0007669"/>
    <property type="project" value="InterPro"/>
</dbReference>
<dbReference type="InterPro" id="IPR006077">
    <property type="entry name" value="Vinculin/catenin"/>
</dbReference>
<dbReference type="InterPro" id="IPR030045">
    <property type="entry name" value="CTNNAL1"/>
</dbReference>
<evidence type="ECO:0000256" key="3">
    <source>
        <dbReference type="ARBA" id="ARBA00022490"/>
    </source>
</evidence>